<proteinExistence type="predicted"/>
<gene>
    <name evidence="1" type="ORF">EVA_19304</name>
</gene>
<accession>J9FZ44</accession>
<reference evidence="1" key="1">
    <citation type="journal article" date="2012" name="PLoS ONE">
        <title>Gene sets for utilization of primary and secondary nutrition supplies in the distal gut of endangered iberian lynx.</title>
        <authorList>
            <person name="Alcaide M."/>
            <person name="Messina E."/>
            <person name="Richter M."/>
            <person name="Bargiela R."/>
            <person name="Peplies J."/>
            <person name="Huws S.A."/>
            <person name="Newbold C.J."/>
            <person name="Golyshin P.N."/>
            <person name="Simon M.A."/>
            <person name="Lopez G."/>
            <person name="Yakimov M.M."/>
            <person name="Ferrer M."/>
        </authorList>
    </citation>
    <scope>NUCLEOTIDE SEQUENCE</scope>
</reference>
<name>J9FZ44_9ZZZZ</name>
<organism evidence="1">
    <name type="scientific">gut metagenome</name>
    <dbReference type="NCBI Taxonomy" id="749906"/>
    <lineage>
        <taxon>unclassified sequences</taxon>
        <taxon>metagenomes</taxon>
        <taxon>organismal metagenomes</taxon>
    </lineage>
</organism>
<dbReference type="AlphaFoldDB" id="J9FZ44"/>
<protein>
    <submittedName>
        <fullName evidence="1">Uncharacterized protein</fullName>
    </submittedName>
</protein>
<evidence type="ECO:0000313" key="1">
    <source>
        <dbReference type="EMBL" id="EJW92594.1"/>
    </source>
</evidence>
<comment type="caution">
    <text evidence="1">The sequence shown here is derived from an EMBL/GenBank/DDBJ whole genome shotgun (WGS) entry which is preliminary data.</text>
</comment>
<sequence>MIGVCPIGSVGFVYGFSSLNCLNDGLPLITWVKFCWDDVKVAFRYSYLR</sequence>
<dbReference type="EMBL" id="AMCI01007452">
    <property type="protein sequence ID" value="EJW92594.1"/>
    <property type="molecule type" value="Genomic_DNA"/>
</dbReference>